<dbReference type="RefSeq" id="WP_345327190.1">
    <property type="nucleotide sequence ID" value="NZ_BAABGA010000090.1"/>
</dbReference>
<proteinExistence type="predicted"/>
<keyword evidence="1" id="KW-0732">Signal</keyword>
<dbReference type="InterPro" id="IPR007825">
    <property type="entry name" value="Major_OMP_Legionella"/>
</dbReference>
<evidence type="ECO:0000313" key="3">
    <source>
        <dbReference type="Proteomes" id="UP001500840"/>
    </source>
</evidence>
<accession>A0ABP8NIT3</accession>
<feature type="signal peptide" evidence="1">
    <location>
        <begin position="1"/>
        <end position="28"/>
    </location>
</feature>
<comment type="caution">
    <text evidence="2">The sequence shown here is derived from an EMBL/GenBank/DDBJ whole genome shotgun (WGS) entry which is preliminary data.</text>
</comment>
<evidence type="ECO:0000256" key="1">
    <source>
        <dbReference type="SAM" id="SignalP"/>
    </source>
</evidence>
<feature type="chain" id="PRO_5047477139" description="Stigma-specific protein, Stig1" evidence="1">
    <location>
        <begin position="29"/>
        <end position="529"/>
    </location>
</feature>
<dbReference type="Proteomes" id="UP001500840">
    <property type="component" value="Unassembled WGS sequence"/>
</dbReference>
<protein>
    <recommendedName>
        <fullName evidence="4">Stigma-specific protein, Stig1</fullName>
    </recommendedName>
</protein>
<dbReference type="EMBL" id="BAABGA010000090">
    <property type="protein sequence ID" value="GAA4467756.1"/>
    <property type="molecule type" value="Genomic_DNA"/>
</dbReference>
<keyword evidence="3" id="KW-1185">Reference proteome</keyword>
<reference evidence="3" key="1">
    <citation type="journal article" date="2019" name="Int. J. Syst. Evol. Microbiol.">
        <title>The Global Catalogue of Microorganisms (GCM) 10K type strain sequencing project: providing services to taxonomists for standard genome sequencing and annotation.</title>
        <authorList>
            <consortium name="The Broad Institute Genomics Platform"/>
            <consortium name="The Broad Institute Genome Sequencing Center for Infectious Disease"/>
            <person name="Wu L."/>
            <person name="Ma J."/>
        </authorList>
    </citation>
    <scope>NUCLEOTIDE SEQUENCE [LARGE SCALE GENOMIC DNA]</scope>
    <source>
        <strain evidence="3">JCM 17759</strain>
    </source>
</reference>
<organism evidence="2 3">
    <name type="scientific">Novipirellula rosea</name>
    <dbReference type="NCBI Taxonomy" id="1031540"/>
    <lineage>
        <taxon>Bacteria</taxon>
        <taxon>Pseudomonadati</taxon>
        <taxon>Planctomycetota</taxon>
        <taxon>Planctomycetia</taxon>
        <taxon>Pirellulales</taxon>
        <taxon>Pirellulaceae</taxon>
        <taxon>Novipirellula</taxon>
    </lineage>
</organism>
<evidence type="ECO:0000313" key="2">
    <source>
        <dbReference type="EMBL" id="GAA4467756.1"/>
    </source>
</evidence>
<gene>
    <name evidence="2" type="ORF">GCM10023156_58130</name>
</gene>
<sequence>MIPIKATCLTLFATAVFAFWAGLPEANAQPPRVVQADMDYAGSGYVTPAGMVPPTMYNGTAMPLGMQSGVMPVGFNGPACDSGGCDTSYGSGMLGGCDGSCGGSCDGGCGGNCGYDDEECDLGIFGGCGCGRCCMLGRGGLIGSIGQNATACGGCGREGCRACGGRTNLRFLCMFCRGDGCEACQFWGRGYLRGAIGSLLPYQDAGKCAQRWYDLSVEGLFLSHNNGNGNQVITTQGISGTPVLNIGDADSDDLEAGMRLSAAFIFGAGGNLEFTYMGGQEWDGRATVNDPNAQLFSVISDFGVTPAGGFDDTDQSLSQSIGTESSFDSFELNYRRRTVGPYCRFQGSWLVGLRHIRYDDRLTYSTIGLDNNGTGTDQRFFTSSDRNKNRLFGPQAGFDLWYNVMPGINLGVGAKGAWMQNDIKRNSFLAFNSEAAGATPGSVQFNDGNQDTTVMAELDATLLYRLSHSWTLRSAYHVIAVDDVRFGTLDAQNIRNFSDSLPGSTPGPNRNQTDQLVIQGFSVGAEYIW</sequence>
<evidence type="ECO:0008006" key="4">
    <source>
        <dbReference type="Google" id="ProtNLM"/>
    </source>
</evidence>
<dbReference type="Pfam" id="PF05150">
    <property type="entry name" value="Legionella_OMP"/>
    <property type="match status" value="1"/>
</dbReference>
<name>A0ABP8NIT3_9BACT</name>